<dbReference type="GO" id="GO:0005524">
    <property type="term" value="F:ATP binding"/>
    <property type="evidence" value="ECO:0007669"/>
    <property type="project" value="InterPro"/>
</dbReference>
<dbReference type="PANTHER" id="PTHR30153">
    <property type="entry name" value="REPLICATIVE DNA HELICASE DNAB"/>
    <property type="match status" value="1"/>
</dbReference>
<gene>
    <name evidence="2" type="ORF">UT35_C0002G0015</name>
</gene>
<dbReference type="GO" id="GO:0005829">
    <property type="term" value="C:cytosol"/>
    <property type="evidence" value="ECO:0007669"/>
    <property type="project" value="TreeGrafter"/>
</dbReference>
<dbReference type="GO" id="GO:0006260">
    <property type="term" value="P:DNA replication"/>
    <property type="evidence" value="ECO:0007669"/>
    <property type="project" value="InterPro"/>
</dbReference>
<dbReference type="InterPro" id="IPR007694">
    <property type="entry name" value="DNA_helicase_DnaB-like_C"/>
</dbReference>
<accession>A0A837HSK3</accession>
<protein>
    <submittedName>
        <fullName evidence="2">Replicative DNA helicase-like protein</fullName>
    </submittedName>
</protein>
<proteinExistence type="predicted"/>
<dbReference type="Gene3D" id="3.40.50.300">
    <property type="entry name" value="P-loop containing nucleotide triphosphate hydrolases"/>
    <property type="match status" value="2"/>
</dbReference>
<evidence type="ECO:0000313" key="3">
    <source>
        <dbReference type="Proteomes" id="UP000033996"/>
    </source>
</evidence>
<sequence length="317" mass="36586">MKPNFLKTPFEEEIKDIGLLIKNIEAEIHQTQKGLQKTESLERLKELYKTYQGDDEIISSLELAEEIKNEKEEYKITTGWSGLDNIIGGFRLGQIITISGITKHGKTSFCIDLTNKIPEEKPVWFPLEEGAKELIRKFIERGENPPIFYTPRSVKLYNLQWIEMKIIESIAKHGSKIVFIDQLDFIVAISGDDHHLRIGQTMRELKRLAVKWNIVIVLLCHLRKTRLDINPDLDDLKGSGSIAQESDTVVILWRETVRENNEIIITNNTNVSVQANRRFGKTGNIKMVYRDGHFREEEFSSYRQVQAEANKAFEEAV</sequence>
<dbReference type="PROSITE" id="PS51199">
    <property type="entry name" value="SF4_HELICASE"/>
    <property type="match status" value="1"/>
</dbReference>
<dbReference type="PANTHER" id="PTHR30153:SF2">
    <property type="entry name" value="REPLICATIVE DNA HELICASE"/>
    <property type="match status" value="1"/>
</dbReference>
<comment type="caution">
    <text evidence="2">The sequence shown here is derived from an EMBL/GenBank/DDBJ whole genome shotgun (WGS) entry which is preliminary data.</text>
</comment>
<feature type="domain" description="SF4 helicase" evidence="1">
    <location>
        <begin position="69"/>
        <end position="303"/>
    </location>
</feature>
<dbReference type="Pfam" id="PF03796">
    <property type="entry name" value="DnaB_C"/>
    <property type="match status" value="2"/>
</dbReference>
<keyword evidence="2" id="KW-0547">Nucleotide-binding</keyword>
<keyword evidence="2" id="KW-0378">Hydrolase</keyword>
<dbReference type="EMBL" id="LBWL01000002">
    <property type="protein sequence ID" value="KKR09565.1"/>
    <property type="molecule type" value="Genomic_DNA"/>
</dbReference>
<keyword evidence="2" id="KW-0067">ATP-binding</keyword>
<dbReference type="Proteomes" id="UP000033996">
    <property type="component" value="Unassembled WGS sequence"/>
</dbReference>
<reference evidence="2 3" key="1">
    <citation type="journal article" date="2015" name="Nature">
        <title>rRNA introns, odd ribosomes, and small enigmatic genomes across a large radiation of phyla.</title>
        <authorList>
            <person name="Brown C.T."/>
            <person name="Hug L.A."/>
            <person name="Thomas B.C."/>
            <person name="Sharon I."/>
            <person name="Castelle C.J."/>
            <person name="Singh A."/>
            <person name="Wilkins M.J."/>
            <person name="Williams K.H."/>
            <person name="Banfield J.F."/>
        </authorList>
    </citation>
    <scope>NUCLEOTIDE SEQUENCE [LARGE SCALE GENOMIC DNA]</scope>
</reference>
<keyword evidence="2" id="KW-0347">Helicase</keyword>
<evidence type="ECO:0000259" key="1">
    <source>
        <dbReference type="PROSITE" id="PS51199"/>
    </source>
</evidence>
<dbReference type="AlphaFoldDB" id="A0A837HSK3"/>
<dbReference type="SUPFAM" id="SSF52540">
    <property type="entry name" value="P-loop containing nucleoside triphosphate hydrolases"/>
    <property type="match status" value="1"/>
</dbReference>
<organism evidence="2 3">
    <name type="scientific">Candidatus Yanofskybacteria bacterium GW2011_GWD1_39_16</name>
    <dbReference type="NCBI Taxonomy" id="1619030"/>
    <lineage>
        <taxon>Bacteria</taxon>
        <taxon>Candidatus Yanofskyibacteriota</taxon>
    </lineage>
</organism>
<name>A0A837HSK3_9BACT</name>
<evidence type="ECO:0000313" key="2">
    <source>
        <dbReference type="EMBL" id="KKR09565.1"/>
    </source>
</evidence>
<dbReference type="GO" id="GO:0003678">
    <property type="term" value="F:DNA helicase activity"/>
    <property type="evidence" value="ECO:0007669"/>
    <property type="project" value="InterPro"/>
</dbReference>
<dbReference type="InterPro" id="IPR027417">
    <property type="entry name" value="P-loop_NTPase"/>
</dbReference>